<reference evidence="2" key="1">
    <citation type="submission" date="2019-08" db="EMBL/GenBank/DDBJ databases">
        <authorList>
            <person name="Kucharzyk K."/>
            <person name="Murdoch R.W."/>
            <person name="Higgins S."/>
            <person name="Loffler F."/>
        </authorList>
    </citation>
    <scope>NUCLEOTIDE SEQUENCE</scope>
</reference>
<protein>
    <submittedName>
        <fullName evidence="2">Uncharacterized protein</fullName>
    </submittedName>
</protein>
<comment type="caution">
    <text evidence="2">The sequence shown here is derived from an EMBL/GenBank/DDBJ whole genome shotgun (WGS) entry which is preliminary data.</text>
</comment>
<accession>A0A644Y8T8</accession>
<proteinExistence type="predicted"/>
<gene>
    <name evidence="2" type="ORF">SDC9_71531</name>
</gene>
<feature type="compositionally biased region" description="Gly residues" evidence="1">
    <location>
        <begin position="13"/>
        <end position="22"/>
    </location>
</feature>
<dbReference type="EMBL" id="VSSQ01004400">
    <property type="protein sequence ID" value="MPM25042.1"/>
    <property type="molecule type" value="Genomic_DNA"/>
</dbReference>
<evidence type="ECO:0000256" key="1">
    <source>
        <dbReference type="SAM" id="MobiDB-lite"/>
    </source>
</evidence>
<feature type="region of interest" description="Disordered" evidence="1">
    <location>
        <begin position="1"/>
        <end position="35"/>
    </location>
</feature>
<organism evidence="2">
    <name type="scientific">bioreactor metagenome</name>
    <dbReference type="NCBI Taxonomy" id="1076179"/>
    <lineage>
        <taxon>unclassified sequences</taxon>
        <taxon>metagenomes</taxon>
        <taxon>ecological metagenomes</taxon>
    </lineage>
</organism>
<dbReference type="AlphaFoldDB" id="A0A644Y8T8"/>
<name>A0A644Y8T8_9ZZZZ</name>
<sequence>MAGLDHVQRLLPDGGGPWVGNRGGHRVDQGEGSFRGTDGAALLHEVAPRQQAGDDVGARGFGADARRVLQLLLQARVGHEARNALH</sequence>
<evidence type="ECO:0000313" key="2">
    <source>
        <dbReference type="EMBL" id="MPM25042.1"/>
    </source>
</evidence>